<feature type="transmembrane region" description="Helical" evidence="7">
    <location>
        <begin position="150"/>
        <end position="168"/>
    </location>
</feature>
<evidence type="ECO:0000256" key="1">
    <source>
        <dbReference type="ARBA" id="ARBA00004651"/>
    </source>
</evidence>
<feature type="domain" description="Mechanosensitive ion channel MscS" evidence="8">
    <location>
        <begin position="196"/>
        <end position="262"/>
    </location>
</feature>
<dbReference type="SUPFAM" id="SSF82689">
    <property type="entry name" value="Mechanosensitive channel protein MscS (YggB), C-terminal domain"/>
    <property type="match status" value="1"/>
</dbReference>
<keyword evidence="5 7" id="KW-1133">Transmembrane helix</keyword>
<dbReference type="Pfam" id="PF21088">
    <property type="entry name" value="MS_channel_1st"/>
    <property type="match status" value="1"/>
</dbReference>
<feature type="domain" description="Mechanosensitive ion channel MscS C-terminal" evidence="9">
    <location>
        <begin position="272"/>
        <end position="357"/>
    </location>
</feature>
<evidence type="ECO:0000256" key="7">
    <source>
        <dbReference type="SAM" id="Phobius"/>
    </source>
</evidence>
<dbReference type="InterPro" id="IPR011014">
    <property type="entry name" value="MscS_channel_TM-2"/>
</dbReference>
<dbReference type="PANTHER" id="PTHR30566">
    <property type="entry name" value="YNAI-RELATED MECHANOSENSITIVE ION CHANNEL"/>
    <property type="match status" value="1"/>
</dbReference>
<dbReference type="AlphaFoldDB" id="V6HXL5"/>
<dbReference type="SUPFAM" id="SSF50182">
    <property type="entry name" value="Sm-like ribonucleoproteins"/>
    <property type="match status" value="1"/>
</dbReference>
<dbReference type="InterPro" id="IPR023408">
    <property type="entry name" value="MscS_beta-dom_sf"/>
</dbReference>
<keyword evidence="4 7" id="KW-0812">Transmembrane</keyword>
<dbReference type="InterPro" id="IPR006685">
    <property type="entry name" value="MscS_channel_2nd"/>
</dbReference>
<evidence type="ECO:0000313" key="12">
    <source>
        <dbReference type="Proteomes" id="UP000018719"/>
    </source>
</evidence>
<evidence type="ECO:0000256" key="6">
    <source>
        <dbReference type="ARBA" id="ARBA00023136"/>
    </source>
</evidence>
<dbReference type="PANTHER" id="PTHR30566:SF25">
    <property type="entry name" value="INNER MEMBRANE PROTEIN"/>
    <property type="match status" value="1"/>
</dbReference>
<dbReference type="SUPFAM" id="SSF82861">
    <property type="entry name" value="Mechanosensitive channel protein MscS (YggB), transmembrane region"/>
    <property type="match status" value="1"/>
</dbReference>
<dbReference type="Gene3D" id="1.10.287.1260">
    <property type="match status" value="1"/>
</dbReference>
<dbReference type="GO" id="GO:0008381">
    <property type="term" value="F:mechanosensitive monoatomic ion channel activity"/>
    <property type="evidence" value="ECO:0007669"/>
    <property type="project" value="UniProtKB-ARBA"/>
</dbReference>
<dbReference type="STRING" id="1049790.LEP1GSC047_3467"/>
<dbReference type="Gene3D" id="2.30.30.60">
    <property type="match status" value="1"/>
</dbReference>
<evidence type="ECO:0000256" key="5">
    <source>
        <dbReference type="ARBA" id="ARBA00022989"/>
    </source>
</evidence>
<feature type="transmembrane region" description="Helical" evidence="7">
    <location>
        <begin position="174"/>
        <end position="193"/>
    </location>
</feature>
<dbReference type="GO" id="GO:0005886">
    <property type="term" value="C:plasma membrane"/>
    <property type="evidence" value="ECO:0007669"/>
    <property type="project" value="UniProtKB-SubCell"/>
</dbReference>
<evidence type="ECO:0000256" key="2">
    <source>
        <dbReference type="ARBA" id="ARBA00008017"/>
    </source>
</evidence>
<keyword evidence="6 7" id="KW-0472">Membrane</keyword>
<dbReference type="EMBL" id="AHMM02000015">
    <property type="protein sequence ID" value="EQA37749.1"/>
    <property type="molecule type" value="Genomic_DNA"/>
</dbReference>
<dbReference type="InterPro" id="IPR049278">
    <property type="entry name" value="MS_channel_C"/>
</dbReference>
<protein>
    <submittedName>
        <fullName evidence="11">Transporter, small conductance mechanosensitive ion channel MscS family protein</fullName>
    </submittedName>
</protein>
<keyword evidence="3" id="KW-1003">Cell membrane</keyword>
<evidence type="ECO:0000259" key="10">
    <source>
        <dbReference type="Pfam" id="PF21088"/>
    </source>
</evidence>
<dbReference type="Pfam" id="PF21082">
    <property type="entry name" value="MS_channel_3rd"/>
    <property type="match status" value="1"/>
</dbReference>
<dbReference type="Pfam" id="PF00924">
    <property type="entry name" value="MS_channel_2nd"/>
    <property type="match status" value="1"/>
</dbReference>
<feature type="domain" description="Mechanosensitive ion channel transmembrane helices 2/3" evidence="10">
    <location>
        <begin position="153"/>
        <end position="194"/>
    </location>
</feature>
<evidence type="ECO:0000256" key="3">
    <source>
        <dbReference type="ARBA" id="ARBA00022475"/>
    </source>
</evidence>
<accession>V6HXL5</accession>
<comment type="subcellular location">
    <subcellularLocation>
        <location evidence="1">Cell membrane</location>
        <topology evidence="1">Multi-pass membrane protein</topology>
    </subcellularLocation>
</comment>
<feature type="transmembrane region" description="Helical" evidence="7">
    <location>
        <begin position="117"/>
        <end position="138"/>
    </location>
</feature>
<evidence type="ECO:0000259" key="9">
    <source>
        <dbReference type="Pfam" id="PF21082"/>
    </source>
</evidence>
<gene>
    <name evidence="11" type="ORF">LEP1GSC047_3467</name>
</gene>
<evidence type="ECO:0000313" key="11">
    <source>
        <dbReference type="EMBL" id="EQA37749.1"/>
    </source>
</evidence>
<dbReference type="InterPro" id="IPR011066">
    <property type="entry name" value="MscS_channel_C_sf"/>
</dbReference>
<dbReference type="InterPro" id="IPR049142">
    <property type="entry name" value="MS_channel_1st"/>
</dbReference>
<feature type="transmembrane region" description="Helical" evidence="7">
    <location>
        <begin position="76"/>
        <end position="97"/>
    </location>
</feature>
<feature type="transmembrane region" description="Helical" evidence="7">
    <location>
        <begin position="34"/>
        <end position="56"/>
    </location>
</feature>
<organism evidence="11 12">
    <name type="scientific">Leptospira inadai serovar Lyme str. 10</name>
    <dbReference type="NCBI Taxonomy" id="1049790"/>
    <lineage>
        <taxon>Bacteria</taxon>
        <taxon>Pseudomonadati</taxon>
        <taxon>Spirochaetota</taxon>
        <taxon>Spirochaetia</taxon>
        <taxon>Leptospirales</taxon>
        <taxon>Leptospiraceae</taxon>
        <taxon>Leptospira</taxon>
    </lineage>
</organism>
<proteinExistence type="inferred from homology"/>
<name>V6HXL5_9LEPT</name>
<comment type="similarity">
    <text evidence="2">Belongs to the MscS (TC 1.A.23) family.</text>
</comment>
<evidence type="ECO:0000259" key="8">
    <source>
        <dbReference type="Pfam" id="PF00924"/>
    </source>
</evidence>
<reference evidence="11 12" key="1">
    <citation type="submission" date="2013-05" db="EMBL/GenBank/DDBJ databases">
        <authorList>
            <person name="Harkins D.M."/>
            <person name="Durkin A.S."/>
            <person name="Brinkac L.M."/>
            <person name="Haft D.H."/>
            <person name="Selengut J.D."/>
            <person name="Sanka R."/>
            <person name="DePew J."/>
            <person name="Purushe J."/>
            <person name="Hartskeerl R.A."/>
            <person name="Ahmed A."/>
            <person name="van der Linden H."/>
            <person name="Goris M.G.A."/>
            <person name="Vinetz J.M."/>
            <person name="Sutton G.G."/>
            <person name="Nierman W.C."/>
            <person name="Fouts D.E."/>
        </authorList>
    </citation>
    <scope>NUCLEOTIDE SEQUENCE [LARGE SCALE GENOMIC DNA]</scope>
    <source>
        <strain evidence="11 12">10</strain>
    </source>
</reference>
<comment type="caution">
    <text evidence="11">The sequence shown here is derived from an EMBL/GenBank/DDBJ whole genome shotgun (WGS) entry which is preliminary data.</text>
</comment>
<dbReference type="InterPro" id="IPR010920">
    <property type="entry name" value="LSM_dom_sf"/>
</dbReference>
<sequence>MTTTFPLRENPFRNRIDSYGMSMNEIDWPTILRFQWVIGPAFAALGILLGYIFGGFLVPKLARNLTKDKLDKKHPLYLALLSFVRYFFLILGLYAAIHASSLHADTKISYFLYLKVLAILFFTLSLANVATGFFELFSSKNEGVLSSASILNNILRICVLLIGGLVILQTLGISIAPALTALGVGGLAVALGLQETLSNLFAGLEVLFSKKVRVGDFISLETGQEGYIEDINWRTTSLRKLNGSTVVIPNAKMSQTTYINYELPSSNVSIGVSLSVSYRNDLQRVESTCKEVAKLTLQSVYGKGIDVEPNVRFQAFGPSSIDLTVTFQLKEITDQYLLRSEFIKSLHETFKSEGIEFPISAQNPI</sequence>
<dbReference type="Proteomes" id="UP000018719">
    <property type="component" value="Unassembled WGS sequence"/>
</dbReference>
<evidence type="ECO:0000256" key="4">
    <source>
        <dbReference type="ARBA" id="ARBA00022692"/>
    </source>
</evidence>
<dbReference type="Gene3D" id="3.30.70.100">
    <property type="match status" value="1"/>
</dbReference>